<dbReference type="SUPFAM" id="SSF53300">
    <property type="entry name" value="vWA-like"/>
    <property type="match status" value="1"/>
</dbReference>
<reference evidence="2" key="1">
    <citation type="submission" date="2021-02" db="EMBL/GenBank/DDBJ databases">
        <authorList>
            <person name="Nowell W R."/>
        </authorList>
    </citation>
    <scope>NUCLEOTIDE SEQUENCE</scope>
</reference>
<evidence type="ECO:0000259" key="1">
    <source>
        <dbReference type="Pfam" id="PF13519"/>
    </source>
</evidence>
<dbReference type="Pfam" id="PF13519">
    <property type="entry name" value="VWA_2"/>
    <property type="match status" value="1"/>
</dbReference>
<dbReference type="Gene3D" id="3.40.50.410">
    <property type="entry name" value="von Willebrand factor, type A domain"/>
    <property type="match status" value="1"/>
</dbReference>
<dbReference type="OrthoDB" id="10036213at2759"/>
<keyword evidence="4" id="KW-1185">Reference proteome</keyword>
<protein>
    <recommendedName>
        <fullName evidence="1">VWFA domain-containing protein</fullName>
    </recommendedName>
</protein>
<dbReference type="InterPro" id="IPR036465">
    <property type="entry name" value="vWFA_dom_sf"/>
</dbReference>
<evidence type="ECO:0000313" key="2">
    <source>
        <dbReference type="EMBL" id="CAF1321104.1"/>
    </source>
</evidence>
<dbReference type="InterPro" id="IPR002035">
    <property type="entry name" value="VWF_A"/>
</dbReference>
<comment type="caution">
    <text evidence="2">The sequence shown here is derived from an EMBL/GenBank/DDBJ whole genome shotgun (WGS) entry which is preliminary data.</text>
</comment>
<name>A0A815FAV1_9BILA</name>
<evidence type="ECO:0000313" key="3">
    <source>
        <dbReference type="EMBL" id="CAF4167306.1"/>
    </source>
</evidence>
<dbReference type="EMBL" id="CAJNOQ010013410">
    <property type="protein sequence ID" value="CAF1321104.1"/>
    <property type="molecule type" value="Genomic_DNA"/>
</dbReference>
<dbReference type="CDD" id="cd00198">
    <property type="entry name" value="vWFA"/>
    <property type="match status" value="1"/>
</dbReference>
<proteinExistence type="predicted"/>
<gene>
    <name evidence="2" type="ORF">GPM918_LOCUS29476</name>
    <name evidence="3" type="ORF">SRO942_LOCUS30065</name>
</gene>
<feature type="domain" description="VWFA" evidence="1">
    <location>
        <begin position="11"/>
        <end position="121"/>
    </location>
</feature>
<evidence type="ECO:0000313" key="4">
    <source>
        <dbReference type="Proteomes" id="UP000663829"/>
    </source>
</evidence>
<dbReference type="AlphaFoldDB" id="A0A815FAV1"/>
<accession>A0A815FAV1</accession>
<sequence>MTGFTASQRNSAVTDSSETNLTPWEHLLRAVKGFLDIRIRQVSFNDQITVILFGDRATRIYNRQKLTEIDIDRLNIPMKLCGERTNFSAAFQMAINTLEEVNRNPERNRFRQTIIFMTDGEPQEYPKKELSQLCDYRPGS</sequence>
<dbReference type="Proteomes" id="UP000681722">
    <property type="component" value="Unassembled WGS sequence"/>
</dbReference>
<dbReference type="Proteomes" id="UP000663829">
    <property type="component" value="Unassembled WGS sequence"/>
</dbReference>
<organism evidence="2 4">
    <name type="scientific">Didymodactylos carnosus</name>
    <dbReference type="NCBI Taxonomy" id="1234261"/>
    <lineage>
        <taxon>Eukaryota</taxon>
        <taxon>Metazoa</taxon>
        <taxon>Spiralia</taxon>
        <taxon>Gnathifera</taxon>
        <taxon>Rotifera</taxon>
        <taxon>Eurotatoria</taxon>
        <taxon>Bdelloidea</taxon>
        <taxon>Philodinida</taxon>
        <taxon>Philodinidae</taxon>
        <taxon>Didymodactylos</taxon>
    </lineage>
</organism>
<dbReference type="EMBL" id="CAJOBC010047796">
    <property type="protein sequence ID" value="CAF4167306.1"/>
    <property type="molecule type" value="Genomic_DNA"/>
</dbReference>